<sequence length="135" mass="14434">MGKADDEEVDADTKDESEIEDQSEMLERKTTTLALMNHAKKITGSIKFCENMEDAIAAPSATIDPVEAVVVMEEEVVTEMENVRVNTRDSWNGGGCGYSKGGVGGGSVEVAVNTGVEVVVVMDTKVVVDTEVDTF</sequence>
<comment type="caution">
    <text evidence="2">The sequence shown here is derived from an EMBL/GenBank/DDBJ whole genome shotgun (WGS) entry which is preliminary data.</text>
</comment>
<protein>
    <submittedName>
        <fullName evidence="2">Uncharacterized protein</fullName>
    </submittedName>
</protein>
<organism evidence="2 3">
    <name type="scientific">Brassica cretica</name>
    <name type="common">Mustard</name>
    <dbReference type="NCBI Taxonomy" id="69181"/>
    <lineage>
        <taxon>Eukaryota</taxon>
        <taxon>Viridiplantae</taxon>
        <taxon>Streptophyta</taxon>
        <taxon>Embryophyta</taxon>
        <taxon>Tracheophyta</taxon>
        <taxon>Spermatophyta</taxon>
        <taxon>Magnoliopsida</taxon>
        <taxon>eudicotyledons</taxon>
        <taxon>Gunneridae</taxon>
        <taxon>Pentapetalae</taxon>
        <taxon>rosids</taxon>
        <taxon>malvids</taxon>
        <taxon>Brassicales</taxon>
        <taxon>Brassicaceae</taxon>
        <taxon>Brassiceae</taxon>
        <taxon>Brassica</taxon>
    </lineage>
</organism>
<dbReference type="AlphaFoldDB" id="A0A8S9RJG9"/>
<dbReference type="EMBL" id="QGKX02000095">
    <property type="protein sequence ID" value="KAF3573063.1"/>
    <property type="molecule type" value="Genomic_DNA"/>
</dbReference>
<name>A0A8S9RJG9_BRACR</name>
<reference evidence="2" key="1">
    <citation type="submission" date="2019-12" db="EMBL/GenBank/DDBJ databases">
        <title>Genome sequencing and annotation of Brassica cretica.</title>
        <authorList>
            <person name="Studholme D.J."/>
            <person name="Sarris P."/>
        </authorList>
    </citation>
    <scope>NUCLEOTIDE SEQUENCE</scope>
    <source>
        <strain evidence="2">PFS-109/04</strain>
        <tissue evidence="2">Leaf</tissue>
    </source>
</reference>
<feature type="region of interest" description="Disordered" evidence="1">
    <location>
        <begin position="1"/>
        <end position="24"/>
    </location>
</feature>
<dbReference type="Proteomes" id="UP000712600">
    <property type="component" value="Unassembled WGS sequence"/>
</dbReference>
<evidence type="ECO:0000313" key="3">
    <source>
        <dbReference type="Proteomes" id="UP000712600"/>
    </source>
</evidence>
<accession>A0A8S9RJG9</accession>
<gene>
    <name evidence="2" type="ORF">F2Q69_00059923</name>
</gene>
<evidence type="ECO:0000313" key="2">
    <source>
        <dbReference type="EMBL" id="KAF3573063.1"/>
    </source>
</evidence>
<feature type="compositionally biased region" description="Acidic residues" evidence="1">
    <location>
        <begin position="1"/>
        <end position="10"/>
    </location>
</feature>
<proteinExistence type="predicted"/>
<evidence type="ECO:0000256" key="1">
    <source>
        <dbReference type="SAM" id="MobiDB-lite"/>
    </source>
</evidence>